<dbReference type="EMBL" id="MSIE01000025">
    <property type="protein sequence ID" value="OLF16732.1"/>
    <property type="molecule type" value="Genomic_DNA"/>
</dbReference>
<sequence length="225" mass="23446">MSNARAVAVASLAALLLGVALMLALHVVPPTSEISPVRRTLSQYALGPNKWVFDVSVLLIALGSALGLALLVRHRVVRPWSGTVFFGALWTLSLLVIVYFTKTDWSVGPSISGLVHRYASVVAFVSLPLAVLLAAGAAFAGRPGWRLAARGFAVLSLAQFCVILVGVVRMSAGGGPWWRFVPLGLVERGITFSGVAAITILVLGVALGAAARPAGNSEDVLRAAV</sequence>
<feature type="transmembrane region" description="Helical" evidence="1">
    <location>
        <begin position="51"/>
        <end position="72"/>
    </location>
</feature>
<dbReference type="AlphaFoldDB" id="A0A1Q8CQW8"/>
<dbReference type="Proteomes" id="UP000185596">
    <property type="component" value="Unassembled WGS sequence"/>
</dbReference>
<keyword evidence="1" id="KW-1133">Transmembrane helix</keyword>
<reference evidence="2 3" key="1">
    <citation type="submission" date="2016-12" db="EMBL/GenBank/DDBJ databases">
        <title>The draft genome sequence of Actinophytocola sp. 11-183.</title>
        <authorList>
            <person name="Wang W."/>
            <person name="Yuan L."/>
        </authorList>
    </citation>
    <scope>NUCLEOTIDE SEQUENCE [LARGE SCALE GENOMIC DNA]</scope>
    <source>
        <strain evidence="2 3">11-183</strain>
    </source>
</reference>
<comment type="caution">
    <text evidence="2">The sequence shown here is derived from an EMBL/GenBank/DDBJ whole genome shotgun (WGS) entry which is preliminary data.</text>
</comment>
<feature type="transmembrane region" description="Helical" evidence="1">
    <location>
        <begin position="84"/>
        <end position="101"/>
    </location>
</feature>
<evidence type="ECO:0000256" key="1">
    <source>
        <dbReference type="SAM" id="Phobius"/>
    </source>
</evidence>
<gene>
    <name evidence="2" type="ORF">BU204_14780</name>
</gene>
<dbReference type="STRING" id="1912961.BU204_14780"/>
<organism evidence="2 3">
    <name type="scientific">Actinophytocola xanthii</name>
    <dbReference type="NCBI Taxonomy" id="1912961"/>
    <lineage>
        <taxon>Bacteria</taxon>
        <taxon>Bacillati</taxon>
        <taxon>Actinomycetota</taxon>
        <taxon>Actinomycetes</taxon>
        <taxon>Pseudonocardiales</taxon>
        <taxon>Pseudonocardiaceae</taxon>
    </lineage>
</organism>
<name>A0A1Q8CQW8_9PSEU</name>
<dbReference type="Pfam" id="PF06197">
    <property type="entry name" value="DUF998"/>
    <property type="match status" value="1"/>
</dbReference>
<accession>A0A1Q8CQW8</accession>
<keyword evidence="1" id="KW-0472">Membrane</keyword>
<dbReference type="RefSeq" id="WP_075126242.1">
    <property type="nucleotide sequence ID" value="NZ_MSIE01000025.1"/>
</dbReference>
<feature type="transmembrane region" description="Helical" evidence="1">
    <location>
        <begin position="152"/>
        <end position="170"/>
    </location>
</feature>
<evidence type="ECO:0000313" key="3">
    <source>
        <dbReference type="Proteomes" id="UP000185596"/>
    </source>
</evidence>
<evidence type="ECO:0000313" key="2">
    <source>
        <dbReference type="EMBL" id="OLF16732.1"/>
    </source>
</evidence>
<dbReference type="InterPro" id="IPR009339">
    <property type="entry name" value="DUF998"/>
</dbReference>
<keyword evidence="1" id="KW-0812">Transmembrane</keyword>
<proteinExistence type="predicted"/>
<feature type="transmembrane region" description="Helical" evidence="1">
    <location>
        <begin position="121"/>
        <end position="140"/>
    </location>
</feature>
<keyword evidence="3" id="KW-1185">Reference proteome</keyword>
<dbReference type="OrthoDB" id="3392476at2"/>
<feature type="transmembrane region" description="Helical" evidence="1">
    <location>
        <begin position="190"/>
        <end position="211"/>
    </location>
</feature>
<evidence type="ECO:0008006" key="4">
    <source>
        <dbReference type="Google" id="ProtNLM"/>
    </source>
</evidence>
<protein>
    <recommendedName>
        <fullName evidence="4">DUF998 domain-containing protein</fullName>
    </recommendedName>
</protein>